<evidence type="ECO:0000256" key="1">
    <source>
        <dbReference type="SAM" id="MobiDB-lite"/>
    </source>
</evidence>
<proteinExistence type="predicted"/>
<dbReference type="AlphaFoldDB" id="A0A834WVB8"/>
<feature type="region of interest" description="Disordered" evidence="1">
    <location>
        <begin position="1"/>
        <end position="22"/>
    </location>
</feature>
<dbReference type="EMBL" id="JAAIUW010000005">
    <property type="protein sequence ID" value="KAF7833109.1"/>
    <property type="molecule type" value="Genomic_DNA"/>
</dbReference>
<protein>
    <submittedName>
        <fullName evidence="2">Uncharacterized protein</fullName>
    </submittedName>
</protein>
<name>A0A834WVB8_9FABA</name>
<keyword evidence="3" id="KW-1185">Reference proteome</keyword>
<accession>A0A834WVB8</accession>
<feature type="compositionally biased region" description="Basic and acidic residues" evidence="1">
    <location>
        <begin position="85"/>
        <end position="95"/>
    </location>
</feature>
<evidence type="ECO:0000313" key="2">
    <source>
        <dbReference type="EMBL" id="KAF7833109.1"/>
    </source>
</evidence>
<comment type="caution">
    <text evidence="2">The sequence shown here is derived from an EMBL/GenBank/DDBJ whole genome shotgun (WGS) entry which is preliminary data.</text>
</comment>
<organism evidence="2 3">
    <name type="scientific">Senna tora</name>
    <dbReference type="NCBI Taxonomy" id="362788"/>
    <lineage>
        <taxon>Eukaryota</taxon>
        <taxon>Viridiplantae</taxon>
        <taxon>Streptophyta</taxon>
        <taxon>Embryophyta</taxon>
        <taxon>Tracheophyta</taxon>
        <taxon>Spermatophyta</taxon>
        <taxon>Magnoliopsida</taxon>
        <taxon>eudicotyledons</taxon>
        <taxon>Gunneridae</taxon>
        <taxon>Pentapetalae</taxon>
        <taxon>rosids</taxon>
        <taxon>fabids</taxon>
        <taxon>Fabales</taxon>
        <taxon>Fabaceae</taxon>
        <taxon>Caesalpinioideae</taxon>
        <taxon>Cassia clade</taxon>
        <taxon>Senna</taxon>
    </lineage>
</organism>
<feature type="region of interest" description="Disordered" evidence="1">
    <location>
        <begin position="59"/>
        <end position="95"/>
    </location>
</feature>
<gene>
    <name evidence="2" type="ORF">G2W53_015442</name>
</gene>
<evidence type="ECO:0000313" key="3">
    <source>
        <dbReference type="Proteomes" id="UP000634136"/>
    </source>
</evidence>
<dbReference type="Proteomes" id="UP000634136">
    <property type="component" value="Unassembled WGS sequence"/>
</dbReference>
<reference evidence="2" key="1">
    <citation type="submission" date="2020-09" db="EMBL/GenBank/DDBJ databases">
        <title>Genome-Enabled Discovery of Anthraquinone Biosynthesis in Senna tora.</title>
        <authorList>
            <person name="Kang S.-H."/>
            <person name="Pandey R.P."/>
            <person name="Lee C.-M."/>
            <person name="Sim J.-S."/>
            <person name="Jeong J.-T."/>
            <person name="Choi B.-S."/>
            <person name="Jung M."/>
            <person name="Ginzburg D."/>
            <person name="Zhao K."/>
            <person name="Won S.Y."/>
            <person name="Oh T.-J."/>
            <person name="Yu Y."/>
            <person name="Kim N.-H."/>
            <person name="Lee O.R."/>
            <person name="Lee T.-H."/>
            <person name="Bashyal P."/>
            <person name="Kim T.-S."/>
            <person name="Lee W.-H."/>
            <person name="Kawkins C."/>
            <person name="Kim C.-K."/>
            <person name="Kim J.S."/>
            <person name="Ahn B.O."/>
            <person name="Rhee S.Y."/>
            <person name="Sohng J.K."/>
        </authorList>
    </citation>
    <scope>NUCLEOTIDE SEQUENCE</scope>
    <source>
        <tissue evidence="2">Leaf</tissue>
    </source>
</reference>
<sequence>MLKASENAEEEDIIASKHQSQKHHTLFGNYSFGNLSLNIIELDDNVAWSQKEALWRTPQGMMHKTMGKQDGLHKETSDLGAPVEAGREQERGSTY</sequence>